<dbReference type="InterPro" id="IPR006935">
    <property type="entry name" value="Helicase/UvrB_N"/>
</dbReference>
<dbReference type="InterPro" id="IPR038718">
    <property type="entry name" value="SNF2-like_sf"/>
</dbReference>
<dbReference type="AlphaFoldDB" id="A0A6V8L7G0"/>
<evidence type="ECO:0000313" key="3">
    <source>
        <dbReference type="EMBL" id="GFJ89937.1"/>
    </source>
</evidence>
<evidence type="ECO:0000313" key="4">
    <source>
        <dbReference type="Proteomes" id="UP000482960"/>
    </source>
</evidence>
<dbReference type="EMBL" id="BLPG01000001">
    <property type="protein sequence ID" value="GFJ89937.1"/>
    <property type="molecule type" value="Genomic_DNA"/>
</dbReference>
<organism evidence="3 4">
    <name type="scientific">Phytohabitans rumicis</name>
    <dbReference type="NCBI Taxonomy" id="1076125"/>
    <lineage>
        <taxon>Bacteria</taxon>
        <taxon>Bacillati</taxon>
        <taxon>Actinomycetota</taxon>
        <taxon>Actinomycetes</taxon>
        <taxon>Micromonosporales</taxon>
        <taxon>Micromonosporaceae</taxon>
    </lineage>
</organism>
<dbReference type="GO" id="GO:0016787">
    <property type="term" value="F:hydrolase activity"/>
    <property type="evidence" value="ECO:0007669"/>
    <property type="project" value="UniProtKB-KW"/>
</dbReference>
<name>A0A6V8L7G0_9ACTN</name>
<dbReference type="InterPro" id="IPR014001">
    <property type="entry name" value="Helicase_ATP-bd"/>
</dbReference>
<reference evidence="3 4" key="2">
    <citation type="submission" date="2020-03" db="EMBL/GenBank/DDBJ databases">
        <authorList>
            <person name="Ichikawa N."/>
            <person name="Kimura A."/>
            <person name="Kitahashi Y."/>
            <person name="Uohara A."/>
        </authorList>
    </citation>
    <scope>NUCLEOTIDE SEQUENCE [LARGE SCALE GENOMIC DNA]</scope>
    <source>
        <strain evidence="3 4">NBRC 108638</strain>
    </source>
</reference>
<accession>A0A6V8L7G0</accession>
<reference evidence="3 4" key="1">
    <citation type="submission" date="2020-03" db="EMBL/GenBank/DDBJ databases">
        <title>Whole genome shotgun sequence of Phytohabitans rumicis NBRC 108638.</title>
        <authorList>
            <person name="Komaki H."/>
            <person name="Tamura T."/>
        </authorList>
    </citation>
    <scope>NUCLEOTIDE SEQUENCE [LARGE SCALE GENOMIC DNA]</scope>
    <source>
        <strain evidence="3 4">NBRC 108638</strain>
    </source>
</reference>
<keyword evidence="4" id="KW-1185">Reference proteome</keyword>
<dbReference type="GO" id="GO:0003677">
    <property type="term" value="F:DNA binding"/>
    <property type="evidence" value="ECO:0007669"/>
    <property type="project" value="InterPro"/>
</dbReference>
<comment type="caution">
    <text evidence="3">The sequence shown here is derived from an EMBL/GenBank/DDBJ whole genome shotgun (WGS) entry which is preliminary data.</text>
</comment>
<dbReference type="Gene3D" id="3.40.50.10810">
    <property type="entry name" value="Tandem AAA-ATPase domain"/>
    <property type="match status" value="2"/>
</dbReference>
<keyword evidence="1" id="KW-0378">Hydrolase</keyword>
<feature type="domain" description="Helicase ATP-binding" evidence="2">
    <location>
        <begin position="34"/>
        <end position="275"/>
    </location>
</feature>
<dbReference type="PANTHER" id="PTHR45766">
    <property type="entry name" value="DNA ANNEALING HELICASE AND ENDONUCLEASE ZRANB3 FAMILY MEMBER"/>
    <property type="match status" value="1"/>
</dbReference>
<sequence length="469" mass="52980">MISVGTAERLLDLNGVIDNPRRAADQLEGAVAVHNILHRHGIAYLADEVGMGKTYVALSVVALLRHYQPDLRVLVIAPRENIQSKWQREQRVFTKNNVRIDDLRTRMPSGEPARPLVHCPDLFTLVRETAVDPDRDFFVRLPSFSLPMRSDPQQRRKLRDRLRAELPWLPDQVLDLRANTEDLKNRIAQAINTVLPRFDLVIVDEAHNLKHGWGEHVSSRNRVLATVLGRPGAQPANPLRARYGPRADKVLLISATPVDDDYRQLWNQLDVFGRADPFPALKDRAAGDEDRRAAVAEFLIRRVTSLEVAGDRLTKNLYRREWRQGGVLTYDEPIRITDDRQRLTVALVQKKVSELLGHERFGSRFQIGMLASFESFLQTTKIRLDPDDDTADEFAFDAADQTADATERQGLDVGMLNGLARAYSRRFGAELPHPKMDALAQSLASSWRGVGKVLSSYAGSHRSTNCDRS</sequence>
<protein>
    <recommendedName>
        <fullName evidence="2">Helicase ATP-binding domain-containing protein</fullName>
    </recommendedName>
</protein>
<dbReference type="RefSeq" id="WP_173077411.1">
    <property type="nucleotide sequence ID" value="NZ_BLPG01000001.1"/>
</dbReference>
<dbReference type="InterPro" id="IPR027417">
    <property type="entry name" value="P-loop_NTPase"/>
</dbReference>
<dbReference type="Proteomes" id="UP000482960">
    <property type="component" value="Unassembled WGS sequence"/>
</dbReference>
<gene>
    <name evidence="3" type="ORF">Prum_035790</name>
</gene>
<evidence type="ECO:0000256" key="1">
    <source>
        <dbReference type="ARBA" id="ARBA00022801"/>
    </source>
</evidence>
<evidence type="ECO:0000259" key="2">
    <source>
        <dbReference type="PROSITE" id="PS51192"/>
    </source>
</evidence>
<dbReference type="GO" id="GO:0005524">
    <property type="term" value="F:ATP binding"/>
    <property type="evidence" value="ECO:0007669"/>
    <property type="project" value="InterPro"/>
</dbReference>
<dbReference type="PROSITE" id="PS51192">
    <property type="entry name" value="HELICASE_ATP_BIND_1"/>
    <property type="match status" value="1"/>
</dbReference>
<dbReference type="SMART" id="SM00487">
    <property type="entry name" value="DEXDc"/>
    <property type="match status" value="1"/>
</dbReference>
<dbReference type="Pfam" id="PF04851">
    <property type="entry name" value="ResIII"/>
    <property type="match status" value="1"/>
</dbReference>
<dbReference type="SUPFAM" id="SSF52540">
    <property type="entry name" value="P-loop containing nucleoside triphosphate hydrolases"/>
    <property type="match status" value="1"/>
</dbReference>
<dbReference type="PANTHER" id="PTHR45766:SF6">
    <property type="entry name" value="SWI_SNF-RELATED MATRIX-ASSOCIATED ACTIN-DEPENDENT REGULATOR OF CHROMATIN SUBFAMILY A-LIKE PROTEIN 1"/>
    <property type="match status" value="1"/>
</dbReference>
<proteinExistence type="predicted"/>